<feature type="repeat" description="ANK" evidence="3">
    <location>
        <begin position="49"/>
        <end position="81"/>
    </location>
</feature>
<gene>
    <name evidence="4" type="ORF">AV274_1308</name>
</gene>
<dbReference type="PROSITE" id="PS50297">
    <property type="entry name" value="ANK_REP_REGION"/>
    <property type="match status" value="1"/>
</dbReference>
<keyword evidence="5" id="KW-1185">Reference proteome</keyword>
<dbReference type="SMART" id="SM00248">
    <property type="entry name" value="ANK"/>
    <property type="match status" value="4"/>
</dbReference>
<dbReference type="InterPro" id="IPR002110">
    <property type="entry name" value="Ankyrin_rpt"/>
</dbReference>
<keyword evidence="2 3" id="KW-0040">ANK repeat</keyword>
<keyword evidence="1" id="KW-0677">Repeat</keyword>
<name>A0A196SM24_BLAHN</name>
<comment type="caution">
    <text evidence="4">The sequence shown here is derived from an EMBL/GenBank/DDBJ whole genome shotgun (WGS) entry which is preliminary data.</text>
</comment>
<dbReference type="Pfam" id="PF12796">
    <property type="entry name" value="Ank_2"/>
    <property type="match status" value="1"/>
</dbReference>
<dbReference type="STRING" id="478820.A0A196SM24"/>
<evidence type="ECO:0000256" key="2">
    <source>
        <dbReference type="ARBA" id="ARBA00023043"/>
    </source>
</evidence>
<dbReference type="PROSITE" id="PS50088">
    <property type="entry name" value="ANK_REPEAT"/>
    <property type="match status" value="1"/>
</dbReference>
<protein>
    <submittedName>
        <fullName evidence="4">Ankyrin repeat protein</fullName>
    </submittedName>
</protein>
<dbReference type="OrthoDB" id="47198at2759"/>
<accession>A0A196SM24</accession>
<dbReference type="EMBL" id="LXWW01000053">
    <property type="protein sequence ID" value="OAO16954.1"/>
    <property type="molecule type" value="Genomic_DNA"/>
</dbReference>
<sequence length="155" mass="17111">MNPIDVNDFLGLIDSCSADNIQIAAGDGDFEKVKAFLDQGVSPNTQDQAGYSPMHAAASYGNVDILKLLISRGGNVMLKDIDGDTPLHVCEDRECAEVLMANGAKYDAPNNEGKTPIWYAVEEEFSFMIDYYLEKGILTQELIQRIQKEIENDSD</sequence>
<dbReference type="AlphaFoldDB" id="A0A196SM24"/>
<organism evidence="4 5">
    <name type="scientific">Blastocystis sp. subtype 1 (strain ATCC 50177 / NandII)</name>
    <dbReference type="NCBI Taxonomy" id="478820"/>
    <lineage>
        <taxon>Eukaryota</taxon>
        <taxon>Sar</taxon>
        <taxon>Stramenopiles</taxon>
        <taxon>Bigyra</taxon>
        <taxon>Opalozoa</taxon>
        <taxon>Opalinata</taxon>
        <taxon>Blastocystidae</taxon>
        <taxon>Blastocystis</taxon>
    </lineage>
</organism>
<dbReference type="SUPFAM" id="SSF48403">
    <property type="entry name" value="Ankyrin repeat"/>
    <property type="match status" value="1"/>
</dbReference>
<dbReference type="Gene3D" id="1.25.40.20">
    <property type="entry name" value="Ankyrin repeat-containing domain"/>
    <property type="match status" value="1"/>
</dbReference>
<evidence type="ECO:0000313" key="5">
    <source>
        <dbReference type="Proteomes" id="UP000078348"/>
    </source>
</evidence>
<evidence type="ECO:0000256" key="3">
    <source>
        <dbReference type="PROSITE-ProRule" id="PRU00023"/>
    </source>
</evidence>
<evidence type="ECO:0000256" key="1">
    <source>
        <dbReference type="ARBA" id="ARBA00022737"/>
    </source>
</evidence>
<dbReference type="InterPro" id="IPR036770">
    <property type="entry name" value="Ankyrin_rpt-contain_sf"/>
</dbReference>
<proteinExistence type="predicted"/>
<reference evidence="4 5" key="1">
    <citation type="submission" date="2016-05" db="EMBL/GenBank/DDBJ databases">
        <title>Nuclear genome of Blastocystis sp. subtype 1 NandII.</title>
        <authorList>
            <person name="Gentekaki E."/>
            <person name="Curtis B."/>
            <person name="Stairs C."/>
            <person name="Eme L."/>
            <person name="Herman E."/>
            <person name="Klimes V."/>
            <person name="Arias M.C."/>
            <person name="Elias M."/>
            <person name="Hilliou F."/>
            <person name="Klute M."/>
            <person name="Malik S.-B."/>
            <person name="Pightling A."/>
            <person name="Rachubinski R."/>
            <person name="Salas D."/>
            <person name="Schlacht A."/>
            <person name="Suga H."/>
            <person name="Archibald J."/>
            <person name="Ball S.G."/>
            <person name="Clark G."/>
            <person name="Dacks J."/>
            <person name="Van Der Giezen M."/>
            <person name="Tsaousis A."/>
            <person name="Roger A."/>
        </authorList>
    </citation>
    <scope>NUCLEOTIDE SEQUENCE [LARGE SCALE GENOMIC DNA]</scope>
    <source>
        <strain evidence="5">ATCC 50177 / NandII</strain>
    </source>
</reference>
<dbReference type="Proteomes" id="UP000078348">
    <property type="component" value="Unassembled WGS sequence"/>
</dbReference>
<dbReference type="PANTHER" id="PTHR24171">
    <property type="entry name" value="ANKYRIN REPEAT DOMAIN-CONTAINING PROTEIN 39-RELATED"/>
    <property type="match status" value="1"/>
</dbReference>
<evidence type="ECO:0000313" key="4">
    <source>
        <dbReference type="EMBL" id="OAO16954.1"/>
    </source>
</evidence>